<dbReference type="Proteomes" id="UP001139031">
    <property type="component" value="Unassembled WGS sequence"/>
</dbReference>
<comment type="similarity">
    <text evidence="1">Belongs to the AAA ATPase family.</text>
</comment>
<keyword evidence="4" id="KW-1185">Reference proteome</keyword>
<dbReference type="PANTHER" id="PTHR23076:SF97">
    <property type="entry name" value="ATP-DEPENDENT ZINC METALLOPROTEASE YME1L1"/>
    <property type="match status" value="1"/>
</dbReference>
<feature type="domain" description="AAA+ ATPase" evidence="2">
    <location>
        <begin position="294"/>
        <end position="431"/>
    </location>
</feature>
<organism evidence="3 4">
    <name type="scientific">Nannocystis pusilla</name>
    <dbReference type="NCBI Taxonomy" id="889268"/>
    <lineage>
        <taxon>Bacteria</taxon>
        <taxon>Pseudomonadati</taxon>
        <taxon>Myxococcota</taxon>
        <taxon>Polyangia</taxon>
        <taxon>Nannocystales</taxon>
        <taxon>Nannocystaceae</taxon>
        <taxon>Nannocystis</taxon>
    </lineage>
</organism>
<dbReference type="Gene3D" id="3.40.50.300">
    <property type="entry name" value="P-loop containing nucleotide triphosphate hydrolases"/>
    <property type="match status" value="1"/>
</dbReference>
<dbReference type="SUPFAM" id="SSF140990">
    <property type="entry name" value="FtsH protease domain-like"/>
    <property type="match status" value="1"/>
</dbReference>
<dbReference type="InterPro" id="IPR003593">
    <property type="entry name" value="AAA+_ATPase"/>
</dbReference>
<dbReference type="RefSeq" id="WP_224190180.1">
    <property type="nucleotide sequence ID" value="NZ_JAIRAU010000001.1"/>
</dbReference>
<dbReference type="InterPro" id="IPR000642">
    <property type="entry name" value="Peptidase_M41"/>
</dbReference>
<dbReference type="InterPro" id="IPR027417">
    <property type="entry name" value="P-loop_NTPase"/>
</dbReference>
<dbReference type="Pfam" id="PF00004">
    <property type="entry name" value="AAA"/>
    <property type="match status" value="1"/>
</dbReference>
<evidence type="ECO:0000256" key="1">
    <source>
        <dbReference type="RuleBase" id="RU003651"/>
    </source>
</evidence>
<accession>A0ABS7TJQ2</accession>
<dbReference type="PROSITE" id="PS00674">
    <property type="entry name" value="AAA"/>
    <property type="match status" value="1"/>
</dbReference>
<dbReference type="InterPro" id="IPR003959">
    <property type="entry name" value="ATPase_AAA_core"/>
</dbReference>
<dbReference type="PANTHER" id="PTHR23076">
    <property type="entry name" value="METALLOPROTEASE M41 FTSH"/>
    <property type="match status" value="1"/>
</dbReference>
<protein>
    <submittedName>
        <fullName evidence="3">AAA family ATPase</fullName>
    </submittedName>
</protein>
<name>A0ABS7TJQ2_9BACT</name>
<gene>
    <name evidence="3" type="ORF">K7C98_04125</name>
</gene>
<dbReference type="Pfam" id="PF01434">
    <property type="entry name" value="Peptidase_M41"/>
    <property type="match status" value="1"/>
</dbReference>
<dbReference type="Gene3D" id="1.20.58.760">
    <property type="entry name" value="Peptidase M41"/>
    <property type="match status" value="1"/>
</dbReference>
<sequence>MRRTVPIDTLPGEVRVEDAVEMACAQDVTFIEERLRRGMSVLVECDKELALHVYLAVRARLRRGAGKERGPQIVIVDGRPREGEESRGNLASMLTQLTTAIRGSVERTIIVLLHLDVLTTTHTSLTMEAREAIPLLYENPEAVLLGFRDPSFPLPRVIEGVFAVKREIVGVPRESLAKIVTQREARSIDADSFDPFALYKYVSGLNPVRLRRLMQAVGLRREAMPGRPQATQVYRELRRQTVSEDVELPNVDLERDIGGYPEVKARLREELLDLLRRKDSLGSEGEIQALEGLLPRGIIFHGPPGTGKTYFAKAMATAMDATVIIVSGPELKSKWVGESEENLRRVFRQARRSAPAVVVFDEIDAFAHARGTYEGSGVEHSMVNQLLTEMDGFRGSESVFVVGTTNFLESLDGALLRPGRFEFLIEIPAPGVQDRREIVEIYDRKLELGLSRELQEHLVRRTEGFAERARGLPFTGDHIYAVCRALKRQAIRTGEKNFSPEDIDRALQRKTRAAVVLSPPEERVVAIHEAGHALLAMLVEHATPPERISIAADMEGALGYVLRAARARPYAITAADMRADICVGLGGMCAERLVFGEVSIGAHTDLQQVNRIARAMVEEYGMGASTGVLVRLDDAPRHGTPMSERRRERVDAEVTEILEKELARAHELLAGSRSLLEALAEALLARKVLDRAELRALTGGESHG</sequence>
<comment type="caution">
    <text evidence="3">The sequence shown here is derived from an EMBL/GenBank/DDBJ whole genome shotgun (WGS) entry which is preliminary data.</text>
</comment>
<dbReference type="EMBL" id="JAIRAU010000001">
    <property type="protein sequence ID" value="MBZ5708431.1"/>
    <property type="molecule type" value="Genomic_DNA"/>
</dbReference>
<proteinExistence type="inferred from homology"/>
<dbReference type="InterPro" id="IPR037219">
    <property type="entry name" value="Peptidase_M41-like"/>
</dbReference>
<dbReference type="SMART" id="SM00382">
    <property type="entry name" value="AAA"/>
    <property type="match status" value="1"/>
</dbReference>
<dbReference type="InterPro" id="IPR003960">
    <property type="entry name" value="ATPase_AAA_CS"/>
</dbReference>
<reference evidence="3" key="1">
    <citation type="submission" date="2021-08" db="EMBL/GenBank/DDBJ databases">
        <authorList>
            <person name="Stevens D.C."/>
        </authorList>
    </citation>
    <scope>NUCLEOTIDE SEQUENCE</scope>
    <source>
        <strain evidence="3">DSM 53165</strain>
    </source>
</reference>
<dbReference type="Gene3D" id="1.10.8.60">
    <property type="match status" value="1"/>
</dbReference>
<evidence type="ECO:0000313" key="4">
    <source>
        <dbReference type="Proteomes" id="UP001139031"/>
    </source>
</evidence>
<keyword evidence="1" id="KW-0067">ATP-binding</keyword>
<evidence type="ECO:0000259" key="2">
    <source>
        <dbReference type="SMART" id="SM00382"/>
    </source>
</evidence>
<evidence type="ECO:0000313" key="3">
    <source>
        <dbReference type="EMBL" id="MBZ5708431.1"/>
    </source>
</evidence>
<dbReference type="SUPFAM" id="SSF52540">
    <property type="entry name" value="P-loop containing nucleoside triphosphate hydrolases"/>
    <property type="match status" value="1"/>
</dbReference>
<keyword evidence="1" id="KW-0547">Nucleotide-binding</keyword>